<dbReference type="AlphaFoldDB" id="A0A392M148"/>
<organism evidence="2 3">
    <name type="scientific">Trifolium medium</name>
    <dbReference type="NCBI Taxonomy" id="97028"/>
    <lineage>
        <taxon>Eukaryota</taxon>
        <taxon>Viridiplantae</taxon>
        <taxon>Streptophyta</taxon>
        <taxon>Embryophyta</taxon>
        <taxon>Tracheophyta</taxon>
        <taxon>Spermatophyta</taxon>
        <taxon>Magnoliopsida</taxon>
        <taxon>eudicotyledons</taxon>
        <taxon>Gunneridae</taxon>
        <taxon>Pentapetalae</taxon>
        <taxon>rosids</taxon>
        <taxon>fabids</taxon>
        <taxon>Fabales</taxon>
        <taxon>Fabaceae</taxon>
        <taxon>Papilionoideae</taxon>
        <taxon>50 kb inversion clade</taxon>
        <taxon>NPAAA clade</taxon>
        <taxon>Hologalegina</taxon>
        <taxon>IRL clade</taxon>
        <taxon>Trifolieae</taxon>
        <taxon>Trifolium</taxon>
    </lineage>
</organism>
<gene>
    <name evidence="2" type="ORF">A2U01_0001830</name>
</gene>
<keyword evidence="3" id="KW-1185">Reference proteome</keyword>
<reference evidence="2 3" key="1">
    <citation type="journal article" date="2018" name="Front. Plant Sci.">
        <title>Red Clover (Trifolium pratense) and Zigzag Clover (T. medium) - A Picture of Genomic Similarities and Differences.</title>
        <authorList>
            <person name="Dluhosova J."/>
            <person name="Istvanek J."/>
            <person name="Nedelnik J."/>
            <person name="Repkova J."/>
        </authorList>
    </citation>
    <scope>NUCLEOTIDE SEQUENCE [LARGE SCALE GENOMIC DNA]</scope>
    <source>
        <strain evidence="3">cv. 10/8</strain>
        <tissue evidence="2">Leaf</tissue>
    </source>
</reference>
<protein>
    <submittedName>
        <fullName evidence="2">Uncharacterized protein</fullName>
    </submittedName>
</protein>
<feature type="signal peptide" evidence="1">
    <location>
        <begin position="1"/>
        <end position="19"/>
    </location>
</feature>
<proteinExistence type="predicted"/>
<feature type="chain" id="PRO_5017356624" evidence="1">
    <location>
        <begin position="20"/>
        <end position="80"/>
    </location>
</feature>
<evidence type="ECO:0000313" key="2">
    <source>
        <dbReference type="EMBL" id="MCH81052.1"/>
    </source>
</evidence>
<dbReference type="Proteomes" id="UP000265520">
    <property type="component" value="Unassembled WGS sequence"/>
</dbReference>
<dbReference type="EMBL" id="LXQA010001816">
    <property type="protein sequence ID" value="MCH81052.1"/>
    <property type="molecule type" value="Genomic_DNA"/>
</dbReference>
<name>A0A392M148_9FABA</name>
<sequence>MSFLSVLVLFLAVISLTNIAGNSKQLIHAQPPPPPVPHIEPPVPVGPVPHLPPTEPVRTGAKMKILSFSQIRQDFLYWLA</sequence>
<evidence type="ECO:0000256" key="1">
    <source>
        <dbReference type="SAM" id="SignalP"/>
    </source>
</evidence>
<keyword evidence="1" id="KW-0732">Signal</keyword>
<accession>A0A392M148</accession>
<evidence type="ECO:0000313" key="3">
    <source>
        <dbReference type="Proteomes" id="UP000265520"/>
    </source>
</evidence>
<comment type="caution">
    <text evidence="2">The sequence shown here is derived from an EMBL/GenBank/DDBJ whole genome shotgun (WGS) entry which is preliminary data.</text>
</comment>